<dbReference type="InterPro" id="IPR013320">
    <property type="entry name" value="ConA-like_dom_sf"/>
</dbReference>
<evidence type="ECO:0000313" key="2">
    <source>
        <dbReference type="EMBL" id="CDM07646.1"/>
    </source>
</evidence>
<evidence type="ECO:0000313" key="3">
    <source>
        <dbReference type="Proteomes" id="UP000019380"/>
    </source>
</evidence>
<gene>
    <name evidence="2" type="ORF">BN890_52700</name>
</gene>
<keyword evidence="2" id="KW-0378">Hydrolase</keyword>
<dbReference type="SMR" id="D4VKF8"/>
<name>D4VKF8_9BACE</name>
<protein>
    <submittedName>
        <fullName evidence="2">Beta-1,3(4)-glucanase</fullName>
        <ecNumber evidence="2">3.2.1.6</ecNumber>
    </submittedName>
</protein>
<dbReference type="SUPFAM" id="SSF49899">
    <property type="entry name" value="Concanavalin A-like lectins/glucanases"/>
    <property type="match status" value="1"/>
</dbReference>
<organism evidence="2 3">
    <name type="scientific">Bacteroides xylanisolvens SD CC 1b</name>
    <dbReference type="NCBI Taxonomy" id="702447"/>
    <lineage>
        <taxon>Bacteria</taxon>
        <taxon>Pseudomonadati</taxon>
        <taxon>Bacteroidota</taxon>
        <taxon>Bacteroidia</taxon>
        <taxon>Bacteroidales</taxon>
        <taxon>Bacteroidaceae</taxon>
        <taxon>Bacteroides</taxon>
    </lineage>
</organism>
<dbReference type="GO" id="GO:0005975">
    <property type="term" value="P:carbohydrate metabolic process"/>
    <property type="evidence" value="ECO:0007669"/>
    <property type="project" value="UniProtKB-ARBA"/>
</dbReference>
<dbReference type="GO" id="GO:0052861">
    <property type="term" value="F:endo-1,3(4)-beta-glucanase activity"/>
    <property type="evidence" value="ECO:0007669"/>
    <property type="project" value="UniProtKB-EC"/>
</dbReference>
<proteinExistence type="predicted"/>
<keyword evidence="2" id="KW-0326">Glycosidase</keyword>
<sequence>MKKVALFLFLSVCFAQQSCSSDSVGTEPEENPQDILFKDDFNFFDEKVWTKETHEPGWTNQELQAYDAAHVSVGKDGDKSVLILTAERKGNKIYSGRINSKREKEFQVSQDRSKYQASQD</sequence>
<dbReference type="AlphaFoldDB" id="D4VKF8"/>
<keyword evidence="1" id="KW-0732">Signal</keyword>
<dbReference type="EC" id="3.2.1.6" evidence="2"/>
<dbReference type="EMBL" id="CBXG010000055">
    <property type="protein sequence ID" value="CDM07646.1"/>
    <property type="molecule type" value="Genomic_DNA"/>
</dbReference>
<feature type="chain" id="PRO_5003065610" evidence="1">
    <location>
        <begin position="21"/>
        <end position="120"/>
    </location>
</feature>
<reference evidence="2 3" key="1">
    <citation type="submission" date="2013-12" db="EMBL/GenBank/DDBJ databases">
        <title>Improved hybrid genome assemblies of Bacteroides xylanisolvens SD CC 1b and Bacteroides xylanisolvens SD CC 2a using Illumina and 454 Sequencing.</title>
        <authorList>
            <person name="Ramaraj T."/>
            <person name="Sundararajan A."/>
            <person name="Mudge J."/>
            <person name="Schilkey F.D."/>
            <person name="Delvecchio V."/>
            <person name="Donlon M."/>
            <person name="Ziemer C."/>
        </authorList>
    </citation>
    <scope>NUCLEOTIDE SEQUENCE [LARGE SCALE GENOMIC DNA]</scope>
</reference>
<evidence type="ECO:0000256" key="1">
    <source>
        <dbReference type="SAM" id="SignalP"/>
    </source>
</evidence>
<accession>D4VKF8</accession>
<dbReference type="Proteomes" id="UP000019380">
    <property type="component" value="Unassembled WGS sequence"/>
</dbReference>
<dbReference type="Gene3D" id="2.60.120.200">
    <property type="match status" value="1"/>
</dbReference>
<feature type="signal peptide" evidence="1">
    <location>
        <begin position="1"/>
        <end position="20"/>
    </location>
</feature>
<comment type="caution">
    <text evidence="2">The sequence shown here is derived from an EMBL/GenBank/DDBJ whole genome shotgun (WGS) entry which is preliminary data.</text>
</comment>